<proteinExistence type="predicted"/>
<accession>A0A8H7E1C0</accession>
<sequence>MPLPPAFAKYDTCTGENSVRHQRYRAVLSDAAYSESDNTVQELRRRFEQDVCHNRDRVSLSKDEGGH</sequence>
<name>A0A8H7E1C0_9EURO</name>
<evidence type="ECO:0000313" key="1">
    <source>
        <dbReference type="EMBL" id="KAF7502841.1"/>
    </source>
</evidence>
<keyword evidence="2" id="KW-1185">Reference proteome</keyword>
<organism evidence="1 2">
    <name type="scientific">Endocarpon pusillum</name>
    <dbReference type="NCBI Taxonomy" id="364733"/>
    <lineage>
        <taxon>Eukaryota</taxon>
        <taxon>Fungi</taxon>
        <taxon>Dikarya</taxon>
        <taxon>Ascomycota</taxon>
        <taxon>Pezizomycotina</taxon>
        <taxon>Eurotiomycetes</taxon>
        <taxon>Chaetothyriomycetidae</taxon>
        <taxon>Verrucariales</taxon>
        <taxon>Verrucariaceae</taxon>
        <taxon>Endocarpon</taxon>
    </lineage>
</organism>
<dbReference type="Proteomes" id="UP000606974">
    <property type="component" value="Unassembled WGS sequence"/>
</dbReference>
<comment type="caution">
    <text evidence="1">The sequence shown here is derived from an EMBL/GenBank/DDBJ whole genome shotgun (WGS) entry which is preliminary data.</text>
</comment>
<gene>
    <name evidence="1" type="ORF">GJ744_004996</name>
</gene>
<dbReference type="AlphaFoldDB" id="A0A8H7E1C0"/>
<evidence type="ECO:0000313" key="2">
    <source>
        <dbReference type="Proteomes" id="UP000606974"/>
    </source>
</evidence>
<reference evidence="1" key="1">
    <citation type="submission" date="2020-02" db="EMBL/GenBank/DDBJ databases">
        <authorList>
            <person name="Palmer J.M."/>
        </authorList>
    </citation>
    <scope>NUCLEOTIDE SEQUENCE</scope>
    <source>
        <strain evidence="1">EPUS1.4</strain>
        <tissue evidence="1">Thallus</tissue>
    </source>
</reference>
<protein>
    <submittedName>
        <fullName evidence="1">Uncharacterized protein</fullName>
    </submittedName>
</protein>
<dbReference type="EMBL" id="JAACFV010000214">
    <property type="protein sequence ID" value="KAF7502841.1"/>
    <property type="molecule type" value="Genomic_DNA"/>
</dbReference>